<evidence type="ECO:0000313" key="9">
    <source>
        <dbReference type="Proteomes" id="UP000540989"/>
    </source>
</evidence>
<evidence type="ECO:0000256" key="1">
    <source>
        <dbReference type="ARBA" id="ARBA00010617"/>
    </source>
</evidence>
<dbReference type="PRINTS" id="PR00385">
    <property type="entry name" value="P450"/>
</dbReference>
<dbReference type="Proteomes" id="UP000540989">
    <property type="component" value="Unassembled WGS sequence"/>
</dbReference>
<dbReference type="InterPro" id="IPR036396">
    <property type="entry name" value="Cyt_P450_sf"/>
</dbReference>
<dbReference type="Pfam" id="PF00067">
    <property type="entry name" value="p450"/>
    <property type="match status" value="1"/>
</dbReference>
<evidence type="ECO:0000256" key="7">
    <source>
        <dbReference type="PIRSR" id="PIRSR602401-1"/>
    </source>
</evidence>
<dbReference type="GO" id="GO:0005506">
    <property type="term" value="F:iron ion binding"/>
    <property type="evidence" value="ECO:0007669"/>
    <property type="project" value="InterPro"/>
</dbReference>
<sequence length="466" mass="51753">MSATPRIDQGNGLYPPGPKFLPRLLSGRVFRGNAVTYMQECAQTYGDLVHYTALGRHIYQITHPSLIEDFFLKDAAKHHRGIVMQRAKAVLGEGLLTSEEPLHMRQRRLAQPAFHRNRIASYAETIGQQSLAMIARWQPGTTLDLREEMLAIALRIVGKCLFDLNVESDAEVKKISAAVDAFMGFLPIAFLPFSERIMKLPIPVMQRIRKGSAELDAIIYGMIDDRRRDPSDRGDLLSMLMDAVDPEATGDESASMSNQQLHDECLTIMLAGHETTANALGFALAVLARHPEIQAAVSAEARAVLGTGDSARAPAAEDYSRLKYTTQVFAETLRLYPPVWVTARTCAETYEIAGHKISPGSILVAPQFVVHRDPRFFPDPLRFDPSRHSDENKAGRPRYAFYPFAAGSRQCIGEGLAWMEGVFILAVIARDWHLTLPPNTPAEIAINPAISLRPKHPVNLTLTRRP</sequence>
<evidence type="ECO:0000256" key="2">
    <source>
        <dbReference type="ARBA" id="ARBA00022617"/>
    </source>
</evidence>
<dbReference type="RefSeq" id="WP_184220204.1">
    <property type="nucleotide sequence ID" value="NZ_JACHIP010000005.1"/>
</dbReference>
<dbReference type="PANTHER" id="PTHR24291">
    <property type="entry name" value="CYTOCHROME P450 FAMILY 4"/>
    <property type="match status" value="1"/>
</dbReference>
<keyword evidence="4" id="KW-0560">Oxidoreductase</keyword>
<dbReference type="GO" id="GO:0016705">
    <property type="term" value="F:oxidoreductase activity, acting on paired donors, with incorporation or reduction of molecular oxygen"/>
    <property type="evidence" value="ECO:0007669"/>
    <property type="project" value="InterPro"/>
</dbReference>
<keyword evidence="6" id="KW-0503">Monooxygenase</keyword>
<dbReference type="GO" id="GO:0020037">
    <property type="term" value="F:heme binding"/>
    <property type="evidence" value="ECO:0007669"/>
    <property type="project" value="InterPro"/>
</dbReference>
<keyword evidence="9" id="KW-1185">Reference proteome</keyword>
<dbReference type="EMBL" id="JACHIP010000005">
    <property type="protein sequence ID" value="MBB5059191.1"/>
    <property type="molecule type" value="Genomic_DNA"/>
</dbReference>
<dbReference type="AlphaFoldDB" id="A0A7W8E532"/>
<dbReference type="SUPFAM" id="SSF48264">
    <property type="entry name" value="Cytochrome P450"/>
    <property type="match status" value="1"/>
</dbReference>
<name>A0A7W8E532_9BACT</name>
<dbReference type="InterPro" id="IPR002401">
    <property type="entry name" value="Cyt_P450_E_grp-I"/>
</dbReference>
<dbReference type="InterPro" id="IPR050196">
    <property type="entry name" value="Cytochrome_P450_Monoox"/>
</dbReference>
<evidence type="ECO:0000256" key="5">
    <source>
        <dbReference type="ARBA" id="ARBA00023004"/>
    </source>
</evidence>
<dbReference type="InterPro" id="IPR001128">
    <property type="entry name" value="Cyt_P450"/>
</dbReference>
<dbReference type="CDD" id="cd20620">
    <property type="entry name" value="CYP132-like"/>
    <property type="match status" value="1"/>
</dbReference>
<feature type="binding site" description="axial binding residue" evidence="7">
    <location>
        <position position="411"/>
    </location>
    <ligand>
        <name>heme</name>
        <dbReference type="ChEBI" id="CHEBI:30413"/>
    </ligand>
    <ligandPart>
        <name>Fe</name>
        <dbReference type="ChEBI" id="CHEBI:18248"/>
    </ligandPart>
</feature>
<dbReference type="GO" id="GO:0004497">
    <property type="term" value="F:monooxygenase activity"/>
    <property type="evidence" value="ECO:0007669"/>
    <property type="project" value="UniProtKB-KW"/>
</dbReference>
<comment type="caution">
    <text evidence="8">The sequence shown here is derived from an EMBL/GenBank/DDBJ whole genome shotgun (WGS) entry which is preliminary data.</text>
</comment>
<comment type="similarity">
    <text evidence="1">Belongs to the cytochrome P450 family.</text>
</comment>
<keyword evidence="2 7" id="KW-0349">Heme</keyword>
<dbReference type="PANTHER" id="PTHR24291:SF50">
    <property type="entry name" value="BIFUNCTIONAL ALBAFLAVENONE MONOOXYGENASE_TERPENE SYNTHASE"/>
    <property type="match status" value="1"/>
</dbReference>
<comment type="cofactor">
    <cofactor evidence="7">
        <name>heme</name>
        <dbReference type="ChEBI" id="CHEBI:30413"/>
    </cofactor>
</comment>
<accession>A0A7W8E532</accession>
<organism evidence="8 9">
    <name type="scientific">Granulicella aggregans</name>
    <dbReference type="NCBI Taxonomy" id="474949"/>
    <lineage>
        <taxon>Bacteria</taxon>
        <taxon>Pseudomonadati</taxon>
        <taxon>Acidobacteriota</taxon>
        <taxon>Terriglobia</taxon>
        <taxon>Terriglobales</taxon>
        <taxon>Acidobacteriaceae</taxon>
        <taxon>Granulicella</taxon>
    </lineage>
</organism>
<keyword evidence="5 7" id="KW-0408">Iron</keyword>
<evidence type="ECO:0000256" key="3">
    <source>
        <dbReference type="ARBA" id="ARBA00022723"/>
    </source>
</evidence>
<dbReference type="Gene3D" id="1.10.630.10">
    <property type="entry name" value="Cytochrome P450"/>
    <property type="match status" value="1"/>
</dbReference>
<keyword evidence="3 7" id="KW-0479">Metal-binding</keyword>
<proteinExistence type="inferred from homology"/>
<evidence type="ECO:0000256" key="4">
    <source>
        <dbReference type="ARBA" id="ARBA00023002"/>
    </source>
</evidence>
<protein>
    <submittedName>
        <fullName evidence="8">Cytochrome P450</fullName>
    </submittedName>
</protein>
<gene>
    <name evidence="8" type="ORF">HDF16_003914</name>
</gene>
<evidence type="ECO:0000256" key="6">
    <source>
        <dbReference type="ARBA" id="ARBA00023033"/>
    </source>
</evidence>
<dbReference type="PRINTS" id="PR00463">
    <property type="entry name" value="EP450I"/>
</dbReference>
<reference evidence="8 9" key="1">
    <citation type="submission" date="2020-08" db="EMBL/GenBank/DDBJ databases">
        <title>Genomic Encyclopedia of Type Strains, Phase IV (KMG-V): Genome sequencing to study the core and pangenomes of soil and plant-associated prokaryotes.</title>
        <authorList>
            <person name="Whitman W."/>
        </authorList>
    </citation>
    <scope>NUCLEOTIDE SEQUENCE [LARGE SCALE GENOMIC DNA]</scope>
    <source>
        <strain evidence="8 9">M8UP14</strain>
    </source>
</reference>
<evidence type="ECO:0000313" key="8">
    <source>
        <dbReference type="EMBL" id="MBB5059191.1"/>
    </source>
</evidence>